<dbReference type="Pfam" id="PF00190">
    <property type="entry name" value="Cupin_1"/>
    <property type="match status" value="1"/>
</dbReference>
<reference evidence="3" key="1">
    <citation type="journal article" date="2021" name="bioRxiv">
        <title>Whole Genome Assembly and Annotation of Northern Wild Rice, Zizania palustris L., Supports a Whole Genome Duplication in the Zizania Genus.</title>
        <authorList>
            <person name="Haas M."/>
            <person name="Kono T."/>
            <person name="Macchietto M."/>
            <person name="Millas R."/>
            <person name="McGilp L."/>
            <person name="Shao M."/>
            <person name="Duquette J."/>
            <person name="Hirsch C.N."/>
            <person name="Kimball J."/>
        </authorList>
    </citation>
    <scope>NUCLEOTIDE SEQUENCE</scope>
    <source>
        <tissue evidence="3">Fresh leaf tissue</tissue>
    </source>
</reference>
<protein>
    <recommendedName>
        <fullName evidence="2">Cupin type-1 domain-containing protein</fullName>
    </recommendedName>
</protein>
<feature type="region of interest" description="Disordered" evidence="1">
    <location>
        <begin position="1"/>
        <end position="44"/>
    </location>
</feature>
<dbReference type="AlphaFoldDB" id="A0A8J5S0U6"/>
<dbReference type="Proteomes" id="UP000729402">
    <property type="component" value="Unassembled WGS sequence"/>
</dbReference>
<feature type="region of interest" description="Disordered" evidence="1">
    <location>
        <begin position="216"/>
        <end position="236"/>
    </location>
</feature>
<dbReference type="PANTHER" id="PTHR31189">
    <property type="entry name" value="OS03G0336100 PROTEIN-RELATED"/>
    <property type="match status" value="1"/>
</dbReference>
<proteinExistence type="predicted"/>
<dbReference type="InterPro" id="IPR006045">
    <property type="entry name" value="Cupin_1"/>
</dbReference>
<gene>
    <name evidence="3" type="ORF">GUJ93_ZPchr0003g17056</name>
</gene>
<dbReference type="CDD" id="cd02245">
    <property type="entry name" value="cupin_7S_vicilin-like_C"/>
    <property type="match status" value="1"/>
</dbReference>
<dbReference type="InterPro" id="IPR050253">
    <property type="entry name" value="Seed_Storage-Functional"/>
</dbReference>
<dbReference type="OrthoDB" id="1912756at2759"/>
<comment type="caution">
    <text evidence="3">The sequence shown here is derived from an EMBL/GenBank/DDBJ whole genome shotgun (WGS) entry which is preliminary data.</text>
</comment>
<accession>A0A8J5S0U6</accession>
<evidence type="ECO:0000259" key="2">
    <source>
        <dbReference type="SMART" id="SM00835"/>
    </source>
</evidence>
<evidence type="ECO:0000256" key="1">
    <source>
        <dbReference type="SAM" id="MobiDB-lite"/>
    </source>
</evidence>
<evidence type="ECO:0000313" key="4">
    <source>
        <dbReference type="Proteomes" id="UP000729402"/>
    </source>
</evidence>
<dbReference type="PANTHER" id="PTHR31189:SF13">
    <property type="entry name" value="CUPINCIN"/>
    <property type="match status" value="1"/>
</dbReference>
<keyword evidence="4" id="KW-1185">Reference proteome</keyword>
<sequence>MACPHISGGGRSEHAEREREDGRRREVRGREEEHGGGQKARSYKQVRAQIREGSVVVIPAAHPTTLVAGDNENLAILCFGVGANHDEMMFLTGKNSVLKQLDEPAKELVFGSPVKEVDRVLGAQPEEVFLRGPHNRGGFSDMILPSVRRVPPKGLRRWYLRKGFGGWASEGCPEVVSPKSVRCLLAAAVQRSVLVGGVWQYTMTGFVPKASGLRRRRTRFEPGEPGSSGRLDARGAGSSVTVATKVVWVGPRVEACQVKAESAERGSD</sequence>
<feature type="compositionally biased region" description="Basic and acidic residues" evidence="1">
    <location>
        <begin position="11"/>
        <end position="36"/>
    </location>
</feature>
<organism evidence="3 4">
    <name type="scientific">Zizania palustris</name>
    <name type="common">Northern wild rice</name>
    <dbReference type="NCBI Taxonomy" id="103762"/>
    <lineage>
        <taxon>Eukaryota</taxon>
        <taxon>Viridiplantae</taxon>
        <taxon>Streptophyta</taxon>
        <taxon>Embryophyta</taxon>
        <taxon>Tracheophyta</taxon>
        <taxon>Spermatophyta</taxon>
        <taxon>Magnoliopsida</taxon>
        <taxon>Liliopsida</taxon>
        <taxon>Poales</taxon>
        <taxon>Poaceae</taxon>
        <taxon>BOP clade</taxon>
        <taxon>Oryzoideae</taxon>
        <taxon>Oryzeae</taxon>
        <taxon>Zizaniinae</taxon>
        <taxon>Zizania</taxon>
    </lineage>
</organism>
<evidence type="ECO:0000313" key="3">
    <source>
        <dbReference type="EMBL" id="KAG8061258.1"/>
    </source>
</evidence>
<dbReference type="EMBL" id="JAAALK010000286">
    <property type="protein sequence ID" value="KAG8061258.1"/>
    <property type="molecule type" value="Genomic_DNA"/>
</dbReference>
<dbReference type="SMART" id="SM00835">
    <property type="entry name" value="Cupin_1"/>
    <property type="match status" value="1"/>
</dbReference>
<name>A0A8J5S0U6_ZIZPA</name>
<reference evidence="3" key="2">
    <citation type="submission" date="2021-02" db="EMBL/GenBank/DDBJ databases">
        <authorList>
            <person name="Kimball J.A."/>
            <person name="Haas M.W."/>
            <person name="Macchietto M."/>
            <person name="Kono T."/>
            <person name="Duquette J."/>
            <person name="Shao M."/>
        </authorList>
    </citation>
    <scope>NUCLEOTIDE SEQUENCE</scope>
    <source>
        <tissue evidence="3">Fresh leaf tissue</tissue>
    </source>
</reference>
<feature type="domain" description="Cupin type-1" evidence="2">
    <location>
        <begin position="4"/>
        <end position="118"/>
    </location>
</feature>